<dbReference type="Proteomes" id="UP000078559">
    <property type="component" value="Chromosome 3"/>
</dbReference>
<reference evidence="1" key="1">
    <citation type="submission" date="2014-12" db="EMBL/GenBank/DDBJ databases">
        <title>Genome Sequence of Valsa Canker Pathogens Uncovers a Specific Adaption of Colonization on Woody Bark.</title>
        <authorList>
            <person name="Yin Z."/>
            <person name="Liu H."/>
            <person name="Gao X."/>
            <person name="Li Z."/>
            <person name="Song N."/>
            <person name="Ke X."/>
            <person name="Dai Q."/>
            <person name="Wu Y."/>
            <person name="Sun Y."/>
            <person name="Xu J.-R."/>
            <person name="Kang Z.K."/>
            <person name="Wang L."/>
            <person name="Huang L."/>
        </authorList>
    </citation>
    <scope>NUCLEOTIDE SEQUENCE [LARGE SCALE GENOMIC DNA]</scope>
    <source>
        <strain evidence="1">03-8</strain>
    </source>
</reference>
<accession>A0A194VW05</accession>
<dbReference type="AlphaFoldDB" id="A0A194VW05"/>
<sequence>MNPMTRPGQDVPSLVGDLAAGSQVADEPGGLVLRPRGEVAAPERAVDRFIRSGLDDCVLAVAELGPRGSQGVAEEEDGGKLVPPLQRVLNKLFRKASATTHGQRGVTTV</sequence>
<name>A0A194VW05_CYTMA</name>
<gene>
    <name evidence="1" type="ORF">VM1G_11505</name>
</gene>
<dbReference type="EMBL" id="CM003100">
    <property type="protein sequence ID" value="KUI68073.1"/>
    <property type="molecule type" value="Genomic_DNA"/>
</dbReference>
<proteinExistence type="predicted"/>
<organism evidence="1 2">
    <name type="scientific">Cytospora mali</name>
    <name type="common">Apple Valsa canker fungus</name>
    <name type="synonym">Valsa mali</name>
    <dbReference type="NCBI Taxonomy" id="578113"/>
    <lineage>
        <taxon>Eukaryota</taxon>
        <taxon>Fungi</taxon>
        <taxon>Dikarya</taxon>
        <taxon>Ascomycota</taxon>
        <taxon>Pezizomycotina</taxon>
        <taxon>Sordariomycetes</taxon>
        <taxon>Sordariomycetidae</taxon>
        <taxon>Diaporthales</taxon>
        <taxon>Cytosporaceae</taxon>
        <taxon>Cytospora</taxon>
    </lineage>
</organism>
<keyword evidence="2" id="KW-1185">Reference proteome</keyword>
<protein>
    <submittedName>
        <fullName evidence="1">Uncharacterized protein</fullName>
    </submittedName>
</protein>
<evidence type="ECO:0000313" key="1">
    <source>
        <dbReference type="EMBL" id="KUI68073.1"/>
    </source>
</evidence>
<evidence type="ECO:0000313" key="2">
    <source>
        <dbReference type="Proteomes" id="UP000078559"/>
    </source>
</evidence>